<dbReference type="GO" id="GO:0006081">
    <property type="term" value="P:aldehyde metabolic process"/>
    <property type="evidence" value="ECO:0007669"/>
    <property type="project" value="InterPro"/>
</dbReference>
<dbReference type="InterPro" id="IPR016161">
    <property type="entry name" value="Ald_DH/histidinol_DH"/>
</dbReference>
<reference evidence="5" key="2">
    <citation type="submission" date="2020-05" db="UniProtKB">
        <authorList>
            <consortium name="EnsemblMetazoa"/>
        </authorList>
    </citation>
    <scope>IDENTIFICATION</scope>
    <source>
        <strain evidence="5">IAEA</strain>
    </source>
</reference>
<dbReference type="AlphaFoldDB" id="A0A1B0BKS2"/>
<dbReference type="STRING" id="67801.A0A1B0BKS2"/>
<dbReference type="InterPro" id="IPR016163">
    <property type="entry name" value="Ald_DH_C"/>
</dbReference>
<sequence length="116" mass="13564">MAQARLRDYYQKDYHSSQRPNEQRDKEKHVEVKVDISEDIHQRNSFRRLLSYMKHGKVLAAERIIEPTNIVDVKPDNPIMPEEIFGPILPILNVESAYEVIKFINGSCDYAFAMTL</sequence>
<evidence type="ECO:0000313" key="5">
    <source>
        <dbReference type="EnsemblMetazoa" id="GPPI033272-PA"/>
    </source>
</evidence>
<dbReference type="GO" id="GO:0005737">
    <property type="term" value="C:cytoplasm"/>
    <property type="evidence" value="ECO:0007669"/>
    <property type="project" value="TreeGrafter"/>
</dbReference>
<dbReference type="InterPro" id="IPR015590">
    <property type="entry name" value="Aldehyde_DH_dom"/>
</dbReference>
<dbReference type="Pfam" id="PF00171">
    <property type="entry name" value="Aldedh"/>
    <property type="match status" value="1"/>
</dbReference>
<evidence type="ECO:0000256" key="3">
    <source>
        <dbReference type="SAM" id="MobiDB-lite"/>
    </source>
</evidence>
<dbReference type="Gene3D" id="3.40.309.10">
    <property type="entry name" value="Aldehyde Dehydrogenase, Chain A, domain 2"/>
    <property type="match status" value="1"/>
</dbReference>
<dbReference type="EMBL" id="JXJN01016003">
    <property type="status" value="NOT_ANNOTATED_CDS"/>
    <property type="molecule type" value="Genomic_DNA"/>
</dbReference>
<comment type="similarity">
    <text evidence="1">Belongs to the aldehyde dehydrogenase family.</text>
</comment>
<dbReference type="Proteomes" id="UP000092460">
    <property type="component" value="Unassembled WGS sequence"/>
</dbReference>
<dbReference type="SUPFAM" id="SSF53720">
    <property type="entry name" value="ALDH-like"/>
    <property type="match status" value="1"/>
</dbReference>
<organism evidence="5 6">
    <name type="scientific">Glossina palpalis gambiensis</name>
    <dbReference type="NCBI Taxonomy" id="67801"/>
    <lineage>
        <taxon>Eukaryota</taxon>
        <taxon>Metazoa</taxon>
        <taxon>Ecdysozoa</taxon>
        <taxon>Arthropoda</taxon>
        <taxon>Hexapoda</taxon>
        <taxon>Insecta</taxon>
        <taxon>Pterygota</taxon>
        <taxon>Neoptera</taxon>
        <taxon>Endopterygota</taxon>
        <taxon>Diptera</taxon>
        <taxon>Brachycera</taxon>
        <taxon>Muscomorpha</taxon>
        <taxon>Hippoboscoidea</taxon>
        <taxon>Glossinidae</taxon>
        <taxon>Glossina</taxon>
    </lineage>
</organism>
<dbReference type="PANTHER" id="PTHR43570">
    <property type="entry name" value="ALDEHYDE DEHYDROGENASE"/>
    <property type="match status" value="1"/>
</dbReference>
<reference evidence="6" key="1">
    <citation type="submission" date="2015-01" db="EMBL/GenBank/DDBJ databases">
        <authorList>
            <person name="Aksoy S."/>
            <person name="Warren W."/>
            <person name="Wilson R.K."/>
        </authorList>
    </citation>
    <scope>NUCLEOTIDE SEQUENCE [LARGE SCALE GENOMIC DNA]</scope>
    <source>
        <strain evidence="6">IAEA</strain>
    </source>
</reference>
<evidence type="ECO:0000256" key="1">
    <source>
        <dbReference type="ARBA" id="ARBA00009986"/>
    </source>
</evidence>
<dbReference type="GO" id="GO:0004029">
    <property type="term" value="F:aldehyde dehydrogenase (NAD+) activity"/>
    <property type="evidence" value="ECO:0007669"/>
    <property type="project" value="TreeGrafter"/>
</dbReference>
<evidence type="ECO:0000256" key="2">
    <source>
        <dbReference type="ARBA" id="ARBA00023002"/>
    </source>
</evidence>
<dbReference type="PANTHER" id="PTHR43570:SF16">
    <property type="entry name" value="ALDEHYDE DEHYDROGENASE TYPE III, ISOFORM Q"/>
    <property type="match status" value="1"/>
</dbReference>
<accession>A0A1B0BKS2</accession>
<feature type="region of interest" description="Disordered" evidence="3">
    <location>
        <begin position="1"/>
        <end position="30"/>
    </location>
</feature>
<keyword evidence="2" id="KW-0560">Oxidoreductase</keyword>
<proteinExistence type="inferred from homology"/>
<dbReference type="InterPro" id="IPR012394">
    <property type="entry name" value="Aldehyde_DH_NAD(P)"/>
</dbReference>
<name>A0A1B0BKS2_9MUSC</name>
<evidence type="ECO:0000313" key="6">
    <source>
        <dbReference type="Proteomes" id="UP000092460"/>
    </source>
</evidence>
<dbReference type="EnsemblMetazoa" id="GPPI033272-RA">
    <property type="protein sequence ID" value="GPPI033272-PA"/>
    <property type="gene ID" value="GPPI033272"/>
</dbReference>
<feature type="domain" description="Aldehyde dehydrogenase" evidence="4">
    <location>
        <begin position="58"/>
        <end position="107"/>
    </location>
</feature>
<protein>
    <recommendedName>
        <fullName evidence="4">Aldehyde dehydrogenase domain-containing protein</fullName>
    </recommendedName>
</protein>
<dbReference type="VEuPathDB" id="VectorBase:GPPI033272"/>
<evidence type="ECO:0000259" key="4">
    <source>
        <dbReference type="Pfam" id="PF00171"/>
    </source>
</evidence>
<keyword evidence="6" id="KW-1185">Reference proteome</keyword>